<name>W6QQL2_PENRF</name>
<protein>
    <submittedName>
        <fullName evidence="1">Uncharacterized protein</fullName>
    </submittedName>
</protein>
<keyword evidence="2" id="KW-1185">Reference proteome</keyword>
<reference evidence="1" key="1">
    <citation type="journal article" date="2014" name="Nat. Commun.">
        <title>Multiple recent horizontal transfers of a large genomic region in cheese making fungi.</title>
        <authorList>
            <person name="Cheeseman K."/>
            <person name="Ropars J."/>
            <person name="Renault P."/>
            <person name="Dupont J."/>
            <person name="Gouzy J."/>
            <person name="Branca A."/>
            <person name="Abraham A.L."/>
            <person name="Ceppi M."/>
            <person name="Conseiller E."/>
            <person name="Debuchy R."/>
            <person name="Malagnac F."/>
            <person name="Goarin A."/>
            <person name="Silar P."/>
            <person name="Lacoste S."/>
            <person name="Sallet E."/>
            <person name="Bensimon A."/>
            <person name="Giraud T."/>
            <person name="Brygoo Y."/>
        </authorList>
    </citation>
    <scope>NUCLEOTIDE SEQUENCE [LARGE SCALE GENOMIC DNA]</scope>
    <source>
        <strain evidence="1">FM164</strain>
    </source>
</reference>
<dbReference type="EMBL" id="HG792019">
    <property type="protein sequence ID" value="CDM36364.1"/>
    <property type="molecule type" value="Genomic_DNA"/>
</dbReference>
<sequence>MRVDRRSGCNSRDLNFSMERSLMMAKGVFLVYWDPAIELQITYRQLIPVQITIGGLDHTL</sequence>
<accession>W6QQL2</accession>
<dbReference type="AlphaFoldDB" id="W6QQL2"/>
<evidence type="ECO:0000313" key="2">
    <source>
        <dbReference type="Proteomes" id="UP000030686"/>
    </source>
</evidence>
<evidence type="ECO:0000313" key="1">
    <source>
        <dbReference type="EMBL" id="CDM36364.1"/>
    </source>
</evidence>
<proteinExistence type="predicted"/>
<organism evidence="1 2">
    <name type="scientific">Penicillium roqueforti (strain FM164)</name>
    <dbReference type="NCBI Taxonomy" id="1365484"/>
    <lineage>
        <taxon>Eukaryota</taxon>
        <taxon>Fungi</taxon>
        <taxon>Dikarya</taxon>
        <taxon>Ascomycota</taxon>
        <taxon>Pezizomycotina</taxon>
        <taxon>Eurotiomycetes</taxon>
        <taxon>Eurotiomycetidae</taxon>
        <taxon>Eurotiales</taxon>
        <taxon>Aspergillaceae</taxon>
        <taxon>Penicillium</taxon>
    </lineage>
</organism>
<gene>
    <name evidence="1" type="ORF">PROQFM164_S05g000197</name>
</gene>
<dbReference type="Proteomes" id="UP000030686">
    <property type="component" value="Unassembled WGS sequence"/>
</dbReference>